<feature type="non-terminal residue" evidence="1">
    <location>
        <position position="67"/>
    </location>
</feature>
<comment type="caution">
    <text evidence="1">The sequence shown here is derived from an EMBL/GenBank/DDBJ whole genome shotgun (WGS) entry which is preliminary data.</text>
</comment>
<protein>
    <submittedName>
        <fullName evidence="1">Uncharacterized protein</fullName>
    </submittedName>
</protein>
<reference evidence="1" key="1">
    <citation type="submission" date="2023-10" db="EMBL/GenBank/DDBJ databases">
        <title>Genome assembly of Pristionchus species.</title>
        <authorList>
            <person name="Yoshida K."/>
            <person name="Sommer R.J."/>
        </authorList>
    </citation>
    <scope>NUCLEOTIDE SEQUENCE</scope>
    <source>
        <strain evidence="1">RS5133</strain>
    </source>
</reference>
<evidence type="ECO:0000313" key="1">
    <source>
        <dbReference type="EMBL" id="GMT26584.1"/>
    </source>
</evidence>
<feature type="non-terminal residue" evidence="1">
    <location>
        <position position="1"/>
    </location>
</feature>
<keyword evidence="2" id="KW-1185">Reference proteome</keyword>
<evidence type="ECO:0000313" key="2">
    <source>
        <dbReference type="Proteomes" id="UP001432322"/>
    </source>
</evidence>
<gene>
    <name evidence="1" type="ORF">PFISCL1PPCAC_17881</name>
</gene>
<organism evidence="1 2">
    <name type="scientific">Pristionchus fissidentatus</name>
    <dbReference type="NCBI Taxonomy" id="1538716"/>
    <lineage>
        <taxon>Eukaryota</taxon>
        <taxon>Metazoa</taxon>
        <taxon>Ecdysozoa</taxon>
        <taxon>Nematoda</taxon>
        <taxon>Chromadorea</taxon>
        <taxon>Rhabditida</taxon>
        <taxon>Rhabditina</taxon>
        <taxon>Diplogasteromorpha</taxon>
        <taxon>Diplogasteroidea</taxon>
        <taxon>Neodiplogasteridae</taxon>
        <taxon>Pristionchus</taxon>
    </lineage>
</organism>
<dbReference type="EMBL" id="BTSY01000005">
    <property type="protein sequence ID" value="GMT26584.1"/>
    <property type="molecule type" value="Genomic_DNA"/>
</dbReference>
<dbReference type="Proteomes" id="UP001432322">
    <property type="component" value="Unassembled WGS sequence"/>
</dbReference>
<name>A0AAV5W3R6_9BILA</name>
<sequence length="67" mass="7394">EAEGSPGARLAIRVQLAPLDDHFVCEQTLGFLHGRQLASTMILIVGSGKSHRQQASEDQRLENLHLF</sequence>
<dbReference type="AlphaFoldDB" id="A0AAV5W3R6"/>
<accession>A0AAV5W3R6</accession>
<proteinExistence type="predicted"/>